<protein>
    <submittedName>
        <fullName evidence="3">CHAP domain-containing protein</fullName>
    </submittedName>
</protein>
<evidence type="ECO:0000259" key="2">
    <source>
        <dbReference type="Pfam" id="PF05257"/>
    </source>
</evidence>
<gene>
    <name evidence="3" type="ORF">SAMN04488035_2338</name>
</gene>
<accession>A0A1I2HKN2</accession>
<organism evidence="3 4">
    <name type="scientific">Flavimobilis marinus</name>
    <dbReference type="NCBI Taxonomy" id="285351"/>
    <lineage>
        <taxon>Bacteria</taxon>
        <taxon>Bacillati</taxon>
        <taxon>Actinomycetota</taxon>
        <taxon>Actinomycetes</taxon>
        <taxon>Micrococcales</taxon>
        <taxon>Jonesiaceae</taxon>
        <taxon>Flavimobilis</taxon>
    </lineage>
</organism>
<evidence type="ECO:0000313" key="4">
    <source>
        <dbReference type="Proteomes" id="UP000198520"/>
    </source>
</evidence>
<dbReference type="InterPro" id="IPR007921">
    <property type="entry name" value="CHAP_dom"/>
</dbReference>
<dbReference type="EMBL" id="FONZ01000004">
    <property type="protein sequence ID" value="SFF28971.1"/>
    <property type="molecule type" value="Genomic_DNA"/>
</dbReference>
<dbReference type="OrthoDB" id="5140323at2"/>
<dbReference type="AlphaFoldDB" id="A0A1I2HKN2"/>
<feature type="domain" description="Peptidase C51" evidence="2">
    <location>
        <begin position="332"/>
        <end position="415"/>
    </location>
</feature>
<keyword evidence="4" id="KW-1185">Reference proteome</keyword>
<reference evidence="4" key="1">
    <citation type="submission" date="2016-10" db="EMBL/GenBank/DDBJ databases">
        <authorList>
            <person name="Varghese N."/>
            <person name="Submissions S."/>
        </authorList>
    </citation>
    <scope>NUCLEOTIDE SEQUENCE [LARGE SCALE GENOMIC DNA]</scope>
    <source>
        <strain evidence="4">DSM 19083</strain>
    </source>
</reference>
<dbReference type="SUPFAM" id="SSF54001">
    <property type="entry name" value="Cysteine proteinases"/>
    <property type="match status" value="1"/>
</dbReference>
<proteinExistence type="predicted"/>
<dbReference type="Proteomes" id="UP000198520">
    <property type="component" value="Unassembled WGS sequence"/>
</dbReference>
<name>A0A1I2HKN2_9MICO</name>
<feature type="region of interest" description="Disordered" evidence="1">
    <location>
        <begin position="48"/>
        <end position="74"/>
    </location>
</feature>
<evidence type="ECO:0000256" key="1">
    <source>
        <dbReference type="SAM" id="MobiDB-lite"/>
    </source>
</evidence>
<dbReference type="STRING" id="285351.SAMN04488035_2338"/>
<dbReference type="Gene3D" id="3.90.1720.10">
    <property type="entry name" value="endopeptidase domain like (from Nostoc punctiforme)"/>
    <property type="match status" value="1"/>
</dbReference>
<sequence length="445" mass="47029">MLATMVLRFVPIVQVLVTATSALALVLPAALPAPVGGLGAAQHASATGVHAGGAPRGGAVSARGDLGGASPTASARPRLSISVSRADVRKGERIWIAGRLSAPGAVAGRTVHVDRRKVGTPTWKRYTSDRANGSGKYVVTVRPTAVYEYRARVTAASGSAAATSASRTVRFSTGTRTLAARAALLGSKVGRATGRATSLSRAQVRRADRAGLRSVTSRSYERGLLVKVRTSSATRTWLVSGDIRRAYEAAGGPAGRYGVPLHDAKCGLLEKGCVQRFSRGTLYESADRSRATATTVTGRRGEVIAAARSQVGYRYRYADASAQRTKFNTWMGNRNAWCSFLQSWASAASGNGALIPKEPRFSSFVSTVRAQMRTGSRPKVGALVFFNTYAPAGRITHVGLVTAVGRSTITVIDGNTTGNLPASTRGVLEREWPRSRALLYAYPEY</sequence>
<dbReference type="Pfam" id="PF05257">
    <property type="entry name" value="CHAP"/>
    <property type="match status" value="1"/>
</dbReference>
<evidence type="ECO:0000313" key="3">
    <source>
        <dbReference type="EMBL" id="SFF28971.1"/>
    </source>
</evidence>
<dbReference type="InterPro" id="IPR038765">
    <property type="entry name" value="Papain-like_cys_pep_sf"/>
</dbReference>